<proteinExistence type="predicted"/>
<comment type="caution">
    <text evidence="2">The sequence shown here is derived from an EMBL/GenBank/DDBJ whole genome shotgun (WGS) entry which is preliminary data.</text>
</comment>
<dbReference type="Gene3D" id="2.60.40.10">
    <property type="entry name" value="Immunoglobulins"/>
    <property type="match status" value="1"/>
</dbReference>
<keyword evidence="3" id="KW-1185">Reference proteome</keyword>
<dbReference type="AlphaFoldDB" id="A0AAW9RVZ8"/>
<keyword evidence="1" id="KW-0732">Signal</keyword>
<evidence type="ECO:0000313" key="3">
    <source>
        <dbReference type="Proteomes" id="UP001378188"/>
    </source>
</evidence>
<feature type="signal peptide" evidence="1">
    <location>
        <begin position="1"/>
        <end position="28"/>
    </location>
</feature>
<dbReference type="RefSeq" id="WP_340330151.1">
    <property type="nucleotide sequence ID" value="NZ_JAZHOF010000005.1"/>
</dbReference>
<protein>
    <recommendedName>
        <fullName evidence="4">Fibronectin type-III domain-containing protein</fullName>
    </recommendedName>
</protein>
<evidence type="ECO:0000313" key="2">
    <source>
        <dbReference type="EMBL" id="MEJ8572450.1"/>
    </source>
</evidence>
<dbReference type="Proteomes" id="UP001378188">
    <property type="component" value="Unassembled WGS sequence"/>
</dbReference>
<reference evidence="2 3" key="1">
    <citation type="submission" date="2024-02" db="EMBL/GenBank/DDBJ databases">
        <title>Genome analysis and characterization of Microbaculum marinisediminis sp. nov., isolated from marine sediment.</title>
        <authorList>
            <person name="Du Z.-J."/>
            <person name="Ye Y.-Q."/>
            <person name="Zhang Z.-R."/>
            <person name="Yuan S.-M."/>
            <person name="Zhang X.-Y."/>
        </authorList>
    </citation>
    <scope>NUCLEOTIDE SEQUENCE [LARGE SCALE GENOMIC DNA]</scope>
    <source>
        <strain evidence="2 3">SDUM1044001</strain>
    </source>
</reference>
<accession>A0AAW9RVZ8</accession>
<evidence type="ECO:0008006" key="4">
    <source>
        <dbReference type="Google" id="ProtNLM"/>
    </source>
</evidence>
<name>A0AAW9RVZ8_9HYPH</name>
<sequence length="144" mass="15368">MFPNLPKTGLSVLVMALAVLLPPTRSLAEAEDTGGGISYGEYVRTFPAMPAAVRVDLDNGKPLICWEAPDHPPPGELAYDPVIAGYRVYSLAGTGRQVRLGETATTCFHDTEAPSGTIRRYAVTAVQRSGQESDPTQAVTIRVP</sequence>
<evidence type="ECO:0000256" key="1">
    <source>
        <dbReference type="SAM" id="SignalP"/>
    </source>
</evidence>
<feature type="chain" id="PRO_5043499882" description="Fibronectin type-III domain-containing protein" evidence="1">
    <location>
        <begin position="29"/>
        <end position="144"/>
    </location>
</feature>
<organism evidence="2 3">
    <name type="scientific">Microbaculum marinum</name>
    <dbReference type="NCBI Taxonomy" id="1764581"/>
    <lineage>
        <taxon>Bacteria</taxon>
        <taxon>Pseudomonadati</taxon>
        <taxon>Pseudomonadota</taxon>
        <taxon>Alphaproteobacteria</taxon>
        <taxon>Hyphomicrobiales</taxon>
        <taxon>Tepidamorphaceae</taxon>
        <taxon>Microbaculum</taxon>
    </lineage>
</organism>
<dbReference type="InterPro" id="IPR013783">
    <property type="entry name" value="Ig-like_fold"/>
</dbReference>
<gene>
    <name evidence="2" type="ORF">V3328_13250</name>
</gene>
<dbReference type="EMBL" id="JAZHOF010000005">
    <property type="protein sequence ID" value="MEJ8572450.1"/>
    <property type="molecule type" value="Genomic_DNA"/>
</dbReference>